<accession>A0AA38SWM2</accession>
<proteinExistence type="predicted"/>
<dbReference type="InterPro" id="IPR001584">
    <property type="entry name" value="Integrase_cat-core"/>
</dbReference>
<dbReference type="SUPFAM" id="SSF53098">
    <property type="entry name" value="Ribonuclease H-like"/>
    <property type="match status" value="1"/>
</dbReference>
<dbReference type="PROSITE" id="PS50994">
    <property type="entry name" value="INTEGRASE"/>
    <property type="match status" value="1"/>
</dbReference>
<dbReference type="Pfam" id="PF00665">
    <property type="entry name" value="rve"/>
    <property type="match status" value="1"/>
</dbReference>
<dbReference type="InterPro" id="IPR012337">
    <property type="entry name" value="RNaseH-like_sf"/>
</dbReference>
<dbReference type="GO" id="GO:0015074">
    <property type="term" value="P:DNA integration"/>
    <property type="evidence" value="ECO:0007669"/>
    <property type="project" value="InterPro"/>
</dbReference>
<dbReference type="SUPFAM" id="SSF57756">
    <property type="entry name" value="Retrovirus zinc finger-like domains"/>
    <property type="match status" value="1"/>
</dbReference>
<dbReference type="Pfam" id="PF14223">
    <property type="entry name" value="Retrotran_gag_2"/>
    <property type="match status" value="1"/>
</dbReference>
<dbReference type="GO" id="GO:0006508">
    <property type="term" value="P:proteolysis"/>
    <property type="evidence" value="ECO:0007669"/>
    <property type="project" value="UniProtKB-KW"/>
</dbReference>
<feature type="compositionally biased region" description="Gly residues" evidence="3">
    <location>
        <begin position="201"/>
        <end position="213"/>
    </location>
</feature>
<dbReference type="Gene3D" id="3.30.420.10">
    <property type="entry name" value="Ribonuclease H-like superfamily/Ribonuclease H"/>
    <property type="match status" value="1"/>
</dbReference>
<dbReference type="SMART" id="SM00343">
    <property type="entry name" value="ZnF_C2HC"/>
    <property type="match status" value="1"/>
</dbReference>
<dbReference type="PANTHER" id="PTHR42648">
    <property type="entry name" value="TRANSPOSASE, PUTATIVE-RELATED"/>
    <property type="match status" value="1"/>
</dbReference>
<dbReference type="InterPro" id="IPR036875">
    <property type="entry name" value="Znf_CCHC_sf"/>
</dbReference>
<dbReference type="Gene3D" id="4.10.60.10">
    <property type="entry name" value="Zinc finger, CCHC-type"/>
    <property type="match status" value="1"/>
</dbReference>
<feature type="compositionally biased region" description="Polar residues" evidence="3">
    <location>
        <begin position="215"/>
        <end position="224"/>
    </location>
</feature>
<comment type="caution">
    <text evidence="6">The sequence shown here is derived from an EMBL/GenBank/DDBJ whole genome shotgun (WGS) entry which is preliminary data.</text>
</comment>
<keyword evidence="1" id="KW-0645">Protease</keyword>
<evidence type="ECO:0000313" key="6">
    <source>
        <dbReference type="EMBL" id="KAJ9543760.1"/>
    </source>
</evidence>
<feature type="domain" description="Integrase catalytic" evidence="5">
    <location>
        <begin position="482"/>
        <end position="592"/>
    </location>
</feature>
<name>A0AA38SWM2_9ASTR</name>
<dbReference type="PANTHER" id="PTHR42648:SF25">
    <property type="entry name" value="RNA-DIRECTED DNA POLYMERASE"/>
    <property type="match status" value="1"/>
</dbReference>
<evidence type="ECO:0000256" key="2">
    <source>
        <dbReference type="PROSITE-ProRule" id="PRU00047"/>
    </source>
</evidence>
<gene>
    <name evidence="6" type="ORF">OSB04_023467</name>
</gene>
<dbReference type="GO" id="GO:0003676">
    <property type="term" value="F:nucleic acid binding"/>
    <property type="evidence" value="ECO:0007669"/>
    <property type="project" value="InterPro"/>
</dbReference>
<evidence type="ECO:0000256" key="1">
    <source>
        <dbReference type="ARBA" id="ARBA00022670"/>
    </source>
</evidence>
<dbReference type="AlphaFoldDB" id="A0AA38SWM2"/>
<dbReference type="InterPro" id="IPR036397">
    <property type="entry name" value="RNaseH_sf"/>
</dbReference>
<feature type="compositionally biased region" description="Basic and acidic residues" evidence="3">
    <location>
        <begin position="230"/>
        <end position="240"/>
    </location>
</feature>
<evidence type="ECO:0000256" key="3">
    <source>
        <dbReference type="SAM" id="MobiDB-lite"/>
    </source>
</evidence>
<dbReference type="GO" id="GO:0008270">
    <property type="term" value="F:zinc ion binding"/>
    <property type="evidence" value="ECO:0007669"/>
    <property type="project" value="UniProtKB-KW"/>
</dbReference>
<keyword evidence="2" id="KW-0862">Zinc</keyword>
<keyword evidence="7" id="KW-1185">Reference proteome</keyword>
<dbReference type="InterPro" id="IPR039537">
    <property type="entry name" value="Retrotran_Ty1/copia-like"/>
</dbReference>
<dbReference type="InterPro" id="IPR025724">
    <property type="entry name" value="GAG-pre-integrase_dom"/>
</dbReference>
<evidence type="ECO:0000259" key="5">
    <source>
        <dbReference type="PROSITE" id="PS50994"/>
    </source>
</evidence>
<dbReference type="Pfam" id="PF13976">
    <property type="entry name" value="gag_pre-integrs"/>
    <property type="match status" value="1"/>
</dbReference>
<dbReference type="Pfam" id="PF22936">
    <property type="entry name" value="Pol_BBD"/>
    <property type="match status" value="1"/>
</dbReference>
<feature type="domain" description="CCHC-type" evidence="4">
    <location>
        <begin position="247"/>
        <end position="262"/>
    </location>
</feature>
<sequence length="592" mass="67436">MIQQHARTASKHPCVAKVLQSASAVFSMLVYKLLSTYFRVRKNNIAIAVLFQAILEDLILQVGTMDMAKEIWDAIKTRHLGADRGRDARLQTLITEFDNLKMKETSTIDEFTSQLSGIASKSRSLGETLDEKKLVKNFLLVYRGDLFTLWCLSSKSLISRQWVRGCCRLKAYEERILDNEPENNQGKLLFNKSKYSNHGFQQGGRGRGWGRGGSHISSYQLNRPTTTTKNDSDKSKGKSKDRSKVQCYRCDTFGHFSSQCPDRKNKQAEVHVPKAEDHDPQLFMVNTLYETVLLNEHKIIPSRYESQDDGNDIWYLDNGASNHMTEIKRRIGGRVKFGDETCVEIHGKGSILFETEGGRQKLLTNIYYIPSLKVNIISLGQATESGCEVSMKGDYLFLRDSRNTLLFKVKRSLNRLYKTRISVGKHVCLHSQLSDQRLWHANFDTIATMSKKNLVIGLPHIVGNSQLCESCLVGKQSRKSFPKKTPYRANKVLELIHGDLCGPITSSTIVGNRYIFVLIDDFSRFMCCYMMQEKSEAIHYLKKFKAKVESETRNSVKVFRTDRGGEFTSKDFDSLCEHHGIITHLTAPYTPQ</sequence>
<protein>
    <submittedName>
        <fullName evidence="6">Uncharacterized protein</fullName>
    </submittedName>
</protein>
<dbReference type="PROSITE" id="PS50158">
    <property type="entry name" value="ZF_CCHC"/>
    <property type="match status" value="1"/>
</dbReference>
<evidence type="ECO:0000313" key="7">
    <source>
        <dbReference type="Proteomes" id="UP001172457"/>
    </source>
</evidence>
<reference evidence="6" key="1">
    <citation type="submission" date="2023-03" db="EMBL/GenBank/DDBJ databases">
        <title>Chromosome-scale reference genome and RAD-based genetic map of yellow starthistle (Centaurea solstitialis) reveal putative structural variation and QTLs associated with invader traits.</title>
        <authorList>
            <person name="Reatini B."/>
            <person name="Cang F.A."/>
            <person name="Jiang Q."/>
            <person name="Mckibben M.T.W."/>
            <person name="Barker M.S."/>
            <person name="Rieseberg L.H."/>
            <person name="Dlugosch K.M."/>
        </authorList>
    </citation>
    <scope>NUCLEOTIDE SEQUENCE</scope>
    <source>
        <strain evidence="6">CAN-66</strain>
        <tissue evidence="6">Leaf</tissue>
    </source>
</reference>
<dbReference type="GO" id="GO:0008233">
    <property type="term" value="F:peptidase activity"/>
    <property type="evidence" value="ECO:0007669"/>
    <property type="project" value="UniProtKB-KW"/>
</dbReference>
<evidence type="ECO:0000259" key="4">
    <source>
        <dbReference type="PROSITE" id="PS50158"/>
    </source>
</evidence>
<keyword evidence="2" id="KW-0479">Metal-binding</keyword>
<organism evidence="6 7">
    <name type="scientific">Centaurea solstitialis</name>
    <name type="common">yellow star-thistle</name>
    <dbReference type="NCBI Taxonomy" id="347529"/>
    <lineage>
        <taxon>Eukaryota</taxon>
        <taxon>Viridiplantae</taxon>
        <taxon>Streptophyta</taxon>
        <taxon>Embryophyta</taxon>
        <taxon>Tracheophyta</taxon>
        <taxon>Spermatophyta</taxon>
        <taxon>Magnoliopsida</taxon>
        <taxon>eudicotyledons</taxon>
        <taxon>Gunneridae</taxon>
        <taxon>Pentapetalae</taxon>
        <taxon>asterids</taxon>
        <taxon>campanulids</taxon>
        <taxon>Asterales</taxon>
        <taxon>Asteraceae</taxon>
        <taxon>Carduoideae</taxon>
        <taxon>Cardueae</taxon>
        <taxon>Centaureinae</taxon>
        <taxon>Centaurea</taxon>
    </lineage>
</organism>
<dbReference type="InterPro" id="IPR054722">
    <property type="entry name" value="PolX-like_BBD"/>
</dbReference>
<keyword evidence="1" id="KW-0378">Hydrolase</keyword>
<feature type="region of interest" description="Disordered" evidence="3">
    <location>
        <begin position="196"/>
        <end position="240"/>
    </location>
</feature>
<dbReference type="Proteomes" id="UP001172457">
    <property type="component" value="Chromosome 6"/>
</dbReference>
<dbReference type="EMBL" id="JARYMX010000006">
    <property type="protein sequence ID" value="KAJ9543760.1"/>
    <property type="molecule type" value="Genomic_DNA"/>
</dbReference>
<dbReference type="InterPro" id="IPR001878">
    <property type="entry name" value="Znf_CCHC"/>
</dbReference>
<keyword evidence="2" id="KW-0863">Zinc-finger</keyword>